<dbReference type="Proteomes" id="UP000031135">
    <property type="component" value="Chromosome"/>
</dbReference>
<feature type="transmembrane region" description="Helical" evidence="1">
    <location>
        <begin position="12"/>
        <end position="36"/>
    </location>
</feature>
<accession>A0A0A8H9C3</accession>
<gene>
    <name evidence="2" type="ORF">CSUB8521_0908</name>
</gene>
<evidence type="ECO:0000313" key="2">
    <source>
        <dbReference type="EMBL" id="AJC90748.1"/>
    </source>
</evidence>
<name>A0A0A8H9C3_9BACT</name>
<feature type="transmembrane region" description="Helical" evidence="1">
    <location>
        <begin position="86"/>
        <end position="107"/>
    </location>
</feature>
<organism evidence="2 3">
    <name type="scientific">Campylobacter subantarcticus LMG 24374</name>
    <dbReference type="NCBI Taxonomy" id="1388751"/>
    <lineage>
        <taxon>Bacteria</taxon>
        <taxon>Pseudomonadati</taxon>
        <taxon>Campylobacterota</taxon>
        <taxon>Epsilonproteobacteria</taxon>
        <taxon>Campylobacterales</taxon>
        <taxon>Campylobacteraceae</taxon>
        <taxon>Campylobacter</taxon>
    </lineage>
</organism>
<reference evidence="2 3" key="1">
    <citation type="journal article" date="2014" name="Genome Biol. Evol.">
        <title>Comparative Genomics of the Campylobacter lari Group.</title>
        <authorList>
            <person name="Miller W.G."/>
            <person name="Yee E."/>
            <person name="Chapman M.H."/>
            <person name="Smith T.P."/>
            <person name="Bono J.L."/>
            <person name="Huynh S."/>
            <person name="Parker C.T."/>
            <person name="Vandamme P."/>
            <person name="Luong K."/>
            <person name="Korlach J."/>
        </authorList>
    </citation>
    <scope>NUCLEOTIDE SEQUENCE [LARGE SCALE GENOMIC DNA]</scope>
    <source>
        <strain evidence="2 3">LMG 24374</strain>
    </source>
</reference>
<sequence length="113" mass="13791">MNNKFNFAKFVLDCFICCGLTIISYFIFFLPIIYFIRFIYLIGINMDILNGFGDYALLFTLCHIAFFTIWFLLEKRNIIKYKIHKLSFWIVFAFANSFWWYLAYWLANRGFYK</sequence>
<protein>
    <submittedName>
        <fullName evidence="2">Uncharacterized protein</fullName>
    </submittedName>
</protein>
<dbReference type="HOGENOM" id="CLU_2142417_0_0_7"/>
<dbReference type="EMBL" id="CP007772">
    <property type="protein sequence ID" value="AJC90748.1"/>
    <property type="molecule type" value="Genomic_DNA"/>
</dbReference>
<keyword evidence="1" id="KW-1133">Transmembrane helix</keyword>
<proteinExistence type="predicted"/>
<dbReference type="AlphaFoldDB" id="A0A0A8H9C3"/>
<evidence type="ECO:0000313" key="3">
    <source>
        <dbReference type="Proteomes" id="UP000031135"/>
    </source>
</evidence>
<feature type="transmembrane region" description="Helical" evidence="1">
    <location>
        <begin position="56"/>
        <end position="74"/>
    </location>
</feature>
<evidence type="ECO:0000256" key="1">
    <source>
        <dbReference type="SAM" id="Phobius"/>
    </source>
</evidence>
<dbReference type="KEGG" id="csm:CSUB8521_0908"/>
<keyword evidence="1" id="KW-0812">Transmembrane</keyword>
<dbReference type="OrthoDB" id="5325467at2"/>
<keyword evidence="1" id="KW-0472">Membrane</keyword>